<keyword evidence="3" id="KW-1185">Reference proteome</keyword>
<protein>
    <submittedName>
        <fullName evidence="2">Uncharacterized protein</fullName>
    </submittedName>
</protein>
<organism evidence="2 3">
    <name type="scientific">Thalictrum thalictroides</name>
    <name type="common">Rue-anemone</name>
    <name type="synonym">Anemone thalictroides</name>
    <dbReference type="NCBI Taxonomy" id="46969"/>
    <lineage>
        <taxon>Eukaryota</taxon>
        <taxon>Viridiplantae</taxon>
        <taxon>Streptophyta</taxon>
        <taxon>Embryophyta</taxon>
        <taxon>Tracheophyta</taxon>
        <taxon>Spermatophyta</taxon>
        <taxon>Magnoliopsida</taxon>
        <taxon>Ranunculales</taxon>
        <taxon>Ranunculaceae</taxon>
        <taxon>Thalictroideae</taxon>
        <taxon>Thalictrum</taxon>
    </lineage>
</organism>
<dbReference type="Proteomes" id="UP000554482">
    <property type="component" value="Unassembled WGS sequence"/>
</dbReference>
<feature type="compositionally biased region" description="Basic and acidic residues" evidence="1">
    <location>
        <begin position="38"/>
        <end position="54"/>
    </location>
</feature>
<dbReference type="AlphaFoldDB" id="A0A7J6X0Y9"/>
<accession>A0A7J6X0Y9</accession>
<feature type="region of interest" description="Disordered" evidence="1">
    <location>
        <begin position="1"/>
        <end position="81"/>
    </location>
</feature>
<dbReference type="EMBL" id="JABWDY010007731">
    <property type="protein sequence ID" value="KAF5202717.1"/>
    <property type="molecule type" value="Genomic_DNA"/>
</dbReference>
<evidence type="ECO:0000313" key="3">
    <source>
        <dbReference type="Proteomes" id="UP000554482"/>
    </source>
</evidence>
<gene>
    <name evidence="2" type="ORF">FRX31_007696</name>
</gene>
<evidence type="ECO:0000313" key="2">
    <source>
        <dbReference type="EMBL" id="KAF5202717.1"/>
    </source>
</evidence>
<comment type="caution">
    <text evidence="2">The sequence shown here is derived from an EMBL/GenBank/DDBJ whole genome shotgun (WGS) entry which is preliminary data.</text>
</comment>
<name>A0A7J6X0Y9_THATH</name>
<sequence length="81" mass="8652">MAEGNSKEAAGKRGSSGQEAAGENGRRAKVGKMLPTQRAKEGQKAAAEHRKQELSQEMQGSRKKLNAKGFWHPSEEGSGSN</sequence>
<proteinExistence type="predicted"/>
<evidence type="ECO:0000256" key="1">
    <source>
        <dbReference type="SAM" id="MobiDB-lite"/>
    </source>
</evidence>
<feature type="compositionally biased region" description="Basic and acidic residues" evidence="1">
    <location>
        <begin position="1"/>
        <end position="11"/>
    </location>
</feature>
<reference evidence="2 3" key="1">
    <citation type="submission" date="2020-06" db="EMBL/GenBank/DDBJ databases">
        <title>Transcriptomic and genomic resources for Thalictrum thalictroides and T. hernandezii: Facilitating candidate gene discovery in an emerging model plant lineage.</title>
        <authorList>
            <person name="Arias T."/>
            <person name="Riano-Pachon D.M."/>
            <person name="Di Stilio V.S."/>
        </authorList>
    </citation>
    <scope>NUCLEOTIDE SEQUENCE [LARGE SCALE GENOMIC DNA]</scope>
    <source>
        <strain evidence="3">cv. WT478/WT964</strain>
        <tissue evidence="2">Leaves</tissue>
    </source>
</reference>